<dbReference type="EMBL" id="CCKQ01005228">
    <property type="protein sequence ID" value="CDW76389.1"/>
    <property type="molecule type" value="Genomic_DNA"/>
</dbReference>
<keyword evidence="1" id="KW-0732">Signal</keyword>
<feature type="signal peptide" evidence="1">
    <location>
        <begin position="1"/>
        <end position="18"/>
    </location>
</feature>
<accession>A0A078A6L8</accession>
<evidence type="ECO:0000313" key="3">
    <source>
        <dbReference type="Proteomes" id="UP000039865"/>
    </source>
</evidence>
<reference evidence="2 3" key="1">
    <citation type="submission" date="2014-06" db="EMBL/GenBank/DDBJ databases">
        <authorList>
            <person name="Swart Estienne"/>
        </authorList>
    </citation>
    <scope>NUCLEOTIDE SEQUENCE [LARGE SCALE GENOMIC DNA]</scope>
    <source>
        <strain evidence="2 3">130c</strain>
    </source>
</reference>
<sequence length="425" mass="48813">MFSLVLIQLGYLLTLIQTQLCFSEDAMPVVIGYTNKNESIINTLQYESDSDYLYFGGMLNDSILLGLYANKLNINRIIWQRSYKFKDSPPMGLNIASVLALKTKTNRIYALLKSESHQQNGTGYFYLMQTDISGLFRNGFYIESQLNELLQVTDSFEMIQGEFLHISTQDNESRGVIYKIDMGKQKIIEKITINFINTTVSFIKKLENSYETTLIGGRYKNIQNLNGYDLGGKKYGFLVVNSQNVERIFYSQLAATQNKLKCSGVSINSYGLFQVYYTQFNEQGQPATFQLQFDGSIFDTTNSVVPKIKVSYHLLLKDNGYIVNIQRQAFVMIKDIFFYAGFFRQENSQQQAAFISKSKGIYYEIYKFIIDSIQDHTYIESATPFDITMPVVVNNTQTDLLMYLGLNTYQEYIGAIYKVRSPLED</sequence>
<dbReference type="Proteomes" id="UP000039865">
    <property type="component" value="Unassembled WGS sequence"/>
</dbReference>
<protein>
    <recommendedName>
        <fullName evidence="4">Transmembrane protein</fullName>
    </recommendedName>
</protein>
<dbReference type="InParanoid" id="A0A078A6L8"/>
<keyword evidence="3" id="KW-1185">Reference proteome</keyword>
<evidence type="ECO:0000256" key="1">
    <source>
        <dbReference type="SAM" id="SignalP"/>
    </source>
</evidence>
<evidence type="ECO:0008006" key="4">
    <source>
        <dbReference type="Google" id="ProtNLM"/>
    </source>
</evidence>
<proteinExistence type="predicted"/>
<name>A0A078A6L8_STYLE</name>
<feature type="chain" id="PRO_5001729299" description="Transmembrane protein" evidence="1">
    <location>
        <begin position="19"/>
        <end position="425"/>
    </location>
</feature>
<organism evidence="2 3">
    <name type="scientific">Stylonychia lemnae</name>
    <name type="common">Ciliate</name>
    <dbReference type="NCBI Taxonomy" id="5949"/>
    <lineage>
        <taxon>Eukaryota</taxon>
        <taxon>Sar</taxon>
        <taxon>Alveolata</taxon>
        <taxon>Ciliophora</taxon>
        <taxon>Intramacronucleata</taxon>
        <taxon>Spirotrichea</taxon>
        <taxon>Stichotrichia</taxon>
        <taxon>Sporadotrichida</taxon>
        <taxon>Oxytrichidae</taxon>
        <taxon>Stylonychinae</taxon>
        <taxon>Stylonychia</taxon>
    </lineage>
</organism>
<dbReference type="AlphaFoldDB" id="A0A078A6L8"/>
<gene>
    <name evidence="2" type="primary">Contig13403.g14311</name>
    <name evidence="2" type="ORF">STYLEM_5389</name>
</gene>
<evidence type="ECO:0000313" key="2">
    <source>
        <dbReference type="EMBL" id="CDW76389.1"/>
    </source>
</evidence>